<evidence type="ECO:0000256" key="4">
    <source>
        <dbReference type="PIRSR" id="PIRSR606689-2"/>
    </source>
</evidence>
<keyword evidence="7" id="KW-1185">Reference proteome</keyword>
<feature type="transmembrane region" description="Helical" evidence="5">
    <location>
        <begin position="98"/>
        <end position="121"/>
    </location>
</feature>
<dbReference type="Gene3D" id="3.40.50.300">
    <property type="entry name" value="P-loop containing nucleotide triphosphate hydrolases"/>
    <property type="match status" value="1"/>
</dbReference>
<evidence type="ECO:0000256" key="3">
    <source>
        <dbReference type="PIRSR" id="PIRSR606689-1"/>
    </source>
</evidence>
<dbReference type="OrthoDB" id="14717at2759"/>
<evidence type="ECO:0000313" key="7">
    <source>
        <dbReference type="Proteomes" id="UP000440578"/>
    </source>
</evidence>
<dbReference type="InterPro" id="IPR027417">
    <property type="entry name" value="P-loop_NTPase"/>
</dbReference>
<sequence>MHSLQEPVSAPAPTLGFSRLEVRRRGWTVELYDVGGGRGIRGIWRNYLAESHGLAFVVDAADTGRTDECRDTLHALLGDPRVAGKPVLILVRSVVCPLLWLAGATLDFLYQLAVCSVWLVVSAARALLALTLEAARVTGWLAYYAVRTPLSAIVLCAAALLWLRKKTWTKKMKQKILFASHSP</sequence>
<name>A0A6A4WKL1_AMPAM</name>
<dbReference type="GO" id="GO:0097730">
    <property type="term" value="C:non-motile cilium"/>
    <property type="evidence" value="ECO:0007669"/>
    <property type="project" value="TreeGrafter"/>
</dbReference>
<keyword evidence="2 3" id="KW-0342">GTP-binding</keyword>
<dbReference type="PANTHER" id="PTHR46090:SF2">
    <property type="entry name" value="ADP-RIBOSYLATION FACTOR-LIKE PROTEIN 13B"/>
    <property type="match status" value="1"/>
</dbReference>
<dbReference type="GO" id="GO:0097500">
    <property type="term" value="P:receptor localization to non-motile cilium"/>
    <property type="evidence" value="ECO:0007669"/>
    <property type="project" value="TreeGrafter"/>
</dbReference>
<keyword evidence="4" id="KW-0479">Metal-binding</keyword>
<dbReference type="InterPro" id="IPR051995">
    <property type="entry name" value="Ciliary_GTPase"/>
</dbReference>
<dbReference type="Pfam" id="PF00025">
    <property type="entry name" value="Arf"/>
    <property type="match status" value="1"/>
</dbReference>
<evidence type="ECO:0000256" key="2">
    <source>
        <dbReference type="ARBA" id="ARBA00023134"/>
    </source>
</evidence>
<dbReference type="SUPFAM" id="SSF52540">
    <property type="entry name" value="P-loop containing nucleoside triphosphate hydrolases"/>
    <property type="match status" value="1"/>
</dbReference>
<keyword evidence="5" id="KW-0812">Transmembrane</keyword>
<dbReference type="GO" id="GO:0060170">
    <property type="term" value="C:ciliary membrane"/>
    <property type="evidence" value="ECO:0007669"/>
    <property type="project" value="TreeGrafter"/>
</dbReference>
<dbReference type="GO" id="GO:0005525">
    <property type="term" value="F:GTP binding"/>
    <property type="evidence" value="ECO:0007669"/>
    <property type="project" value="UniProtKB-KW"/>
</dbReference>
<dbReference type="GO" id="GO:0046872">
    <property type="term" value="F:metal ion binding"/>
    <property type="evidence" value="ECO:0007669"/>
    <property type="project" value="UniProtKB-KW"/>
</dbReference>
<keyword evidence="5" id="KW-0472">Membrane</keyword>
<dbReference type="EMBL" id="VIIS01001024">
    <property type="protein sequence ID" value="KAF0302728.1"/>
    <property type="molecule type" value="Genomic_DNA"/>
</dbReference>
<protein>
    <submittedName>
        <fullName evidence="6">ADP-ribosylation factor-like protein 13B</fullName>
    </submittedName>
</protein>
<accession>A0A6A4WKL1</accession>
<gene>
    <name evidence="6" type="primary">Arl13b</name>
    <name evidence="6" type="ORF">FJT64_025200</name>
</gene>
<evidence type="ECO:0000256" key="5">
    <source>
        <dbReference type="SAM" id="Phobius"/>
    </source>
</evidence>
<proteinExistence type="predicted"/>
<dbReference type="GO" id="GO:0003924">
    <property type="term" value="F:GTPase activity"/>
    <property type="evidence" value="ECO:0007669"/>
    <property type="project" value="InterPro"/>
</dbReference>
<dbReference type="GO" id="GO:1905515">
    <property type="term" value="P:non-motile cilium assembly"/>
    <property type="evidence" value="ECO:0007669"/>
    <property type="project" value="TreeGrafter"/>
</dbReference>
<dbReference type="PANTHER" id="PTHR46090">
    <property type="entry name" value="ADP-RIBOSYLATION FACTOR-LIKE PROTEIN 13B"/>
    <property type="match status" value="1"/>
</dbReference>
<feature type="transmembrane region" description="Helical" evidence="5">
    <location>
        <begin position="141"/>
        <end position="163"/>
    </location>
</feature>
<keyword evidence="4" id="KW-0460">Magnesium</keyword>
<evidence type="ECO:0000313" key="6">
    <source>
        <dbReference type="EMBL" id="KAF0302728.1"/>
    </source>
</evidence>
<keyword evidence="1 3" id="KW-0547">Nucleotide-binding</keyword>
<dbReference type="Proteomes" id="UP000440578">
    <property type="component" value="Unassembled WGS sequence"/>
</dbReference>
<comment type="caution">
    <text evidence="6">The sequence shown here is derived from an EMBL/GenBank/DDBJ whole genome shotgun (WGS) entry which is preliminary data.</text>
</comment>
<evidence type="ECO:0000256" key="1">
    <source>
        <dbReference type="ARBA" id="ARBA00022741"/>
    </source>
</evidence>
<feature type="binding site" evidence="4">
    <location>
        <position position="14"/>
    </location>
    <ligand>
        <name>Mg(2+)</name>
        <dbReference type="ChEBI" id="CHEBI:18420"/>
    </ligand>
</feature>
<feature type="binding site" evidence="3">
    <location>
        <position position="36"/>
    </location>
    <ligand>
        <name>GTP</name>
        <dbReference type="ChEBI" id="CHEBI:37565"/>
    </ligand>
</feature>
<keyword evidence="5" id="KW-1133">Transmembrane helix</keyword>
<organism evidence="6 7">
    <name type="scientific">Amphibalanus amphitrite</name>
    <name type="common">Striped barnacle</name>
    <name type="synonym">Balanus amphitrite</name>
    <dbReference type="NCBI Taxonomy" id="1232801"/>
    <lineage>
        <taxon>Eukaryota</taxon>
        <taxon>Metazoa</taxon>
        <taxon>Ecdysozoa</taxon>
        <taxon>Arthropoda</taxon>
        <taxon>Crustacea</taxon>
        <taxon>Multicrustacea</taxon>
        <taxon>Cirripedia</taxon>
        <taxon>Thoracica</taxon>
        <taxon>Thoracicalcarea</taxon>
        <taxon>Balanomorpha</taxon>
        <taxon>Balanoidea</taxon>
        <taxon>Balanidae</taxon>
        <taxon>Amphibalaninae</taxon>
        <taxon>Amphibalanus</taxon>
    </lineage>
</organism>
<reference evidence="6 7" key="1">
    <citation type="submission" date="2019-07" db="EMBL/GenBank/DDBJ databases">
        <title>Draft genome assembly of a fouling barnacle, Amphibalanus amphitrite (Darwin, 1854): The first reference genome for Thecostraca.</title>
        <authorList>
            <person name="Kim W."/>
        </authorList>
    </citation>
    <scope>NUCLEOTIDE SEQUENCE [LARGE SCALE GENOMIC DNA]</scope>
    <source>
        <strain evidence="6">SNU_AA5</strain>
        <tissue evidence="6">Soma without cirri and trophi</tissue>
    </source>
</reference>
<dbReference type="InterPro" id="IPR006689">
    <property type="entry name" value="Small_GTPase_ARF/SAR"/>
</dbReference>
<dbReference type="AlphaFoldDB" id="A0A6A4WKL1"/>